<feature type="compositionally biased region" description="Basic and acidic residues" evidence="1">
    <location>
        <begin position="109"/>
        <end position="118"/>
    </location>
</feature>
<dbReference type="AlphaFoldDB" id="A0A0B2USX7"/>
<dbReference type="Gene3D" id="3.40.50.720">
    <property type="entry name" value="NAD(P)-binding Rossmann-like Domain"/>
    <property type="match status" value="2"/>
</dbReference>
<dbReference type="PANTHER" id="PTHR46029:SF7">
    <property type="entry name" value="C-TERMINAL-BINDING PROTEIN"/>
    <property type="match status" value="1"/>
</dbReference>
<name>A0A0B2USX7_TOXCA</name>
<dbReference type="GO" id="GO:0003714">
    <property type="term" value="F:transcription corepressor activity"/>
    <property type="evidence" value="ECO:0007669"/>
    <property type="project" value="TreeGrafter"/>
</dbReference>
<organism evidence="3 4">
    <name type="scientific">Toxocara canis</name>
    <name type="common">Canine roundworm</name>
    <dbReference type="NCBI Taxonomy" id="6265"/>
    <lineage>
        <taxon>Eukaryota</taxon>
        <taxon>Metazoa</taxon>
        <taxon>Ecdysozoa</taxon>
        <taxon>Nematoda</taxon>
        <taxon>Chromadorea</taxon>
        <taxon>Rhabditida</taxon>
        <taxon>Spirurina</taxon>
        <taxon>Ascaridomorpha</taxon>
        <taxon>Ascaridoidea</taxon>
        <taxon>Toxocaridae</taxon>
        <taxon>Toxocara</taxon>
    </lineage>
</organism>
<dbReference type="GO" id="GO:0051287">
    <property type="term" value="F:NAD binding"/>
    <property type="evidence" value="ECO:0007669"/>
    <property type="project" value="InterPro"/>
</dbReference>
<protein>
    <submittedName>
        <fullName evidence="3">C-terminal-binding protein 1</fullName>
    </submittedName>
</protein>
<feature type="region of interest" description="Disordered" evidence="1">
    <location>
        <begin position="22"/>
        <end position="66"/>
    </location>
</feature>
<dbReference type="InterPro" id="IPR029752">
    <property type="entry name" value="D-isomer_DH_CS1"/>
</dbReference>
<accession>A0A0B2USX7</accession>
<evidence type="ECO:0000259" key="2">
    <source>
        <dbReference type="Pfam" id="PF02826"/>
    </source>
</evidence>
<dbReference type="InterPro" id="IPR051638">
    <property type="entry name" value="CTBP_dehydrogenase"/>
</dbReference>
<gene>
    <name evidence="3" type="primary">Ctbp1</name>
    <name evidence="3" type="ORF">Tcan_15974</name>
</gene>
<dbReference type="PROSITE" id="PS00065">
    <property type="entry name" value="D_2_HYDROXYACID_DH_1"/>
    <property type="match status" value="1"/>
</dbReference>
<evidence type="ECO:0000313" key="3">
    <source>
        <dbReference type="EMBL" id="KHN72015.1"/>
    </source>
</evidence>
<dbReference type="InterPro" id="IPR036291">
    <property type="entry name" value="NAD(P)-bd_dom_sf"/>
</dbReference>
<dbReference type="EMBL" id="JPKZ01004119">
    <property type="protein sequence ID" value="KHN72015.1"/>
    <property type="molecule type" value="Genomic_DNA"/>
</dbReference>
<dbReference type="GO" id="GO:0140297">
    <property type="term" value="F:DNA-binding transcription factor binding"/>
    <property type="evidence" value="ECO:0007669"/>
    <property type="project" value="TreeGrafter"/>
</dbReference>
<proteinExistence type="predicted"/>
<comment type="caution">
    <text evidence="3">The sequence shown here is derived from an EMBL/GenBank/DDBJ whole genome shotgun (WGS) entry which is preliminary data.</text>
</comment>
<dbReference type="OrthoDB" id="298012at2759"/>
<evidence type="ECO:0000313" key="4">
    <source>
        <dbReference type="Proteomes" id="UP000031036"/>
    </source>
</evidence>
<sequence>MSTSIVTTQLIERRERSRFGLSNSYSNYGARGGGRSISLPSANRTSDDRANSSIRTIDEFSSPRPGIQISTQSIVLQSDNESGYKSDVPIHHLRRASLTESHMNSHSYESSRHQETVQREAITSNNNNDDRLINGNYTKQMFQIVNNNDYGDRITSSRHYTAKPKVSFQPVVEEVRSTTIFDKHNETVGQKQRSEQRNHESYNDYRRRYTRRKVIAFVGATPFSVGDDFECIEADNDFSNLNREEVVAIIVGKRDLDAEQLYRFNNLQIVVSLNPLHSAQLSTNSRFRVESIAANEWINDAADTTLAMILNLFRRTSRSTDQRWVLGRKTITHCVLGIVGLGRIGLAVLDRARRFQLDIVFYDPILQQGMDVALGVKRAPTLRDLLEMSDCVTLHCPLNHTTRHTINSEMMYSMKRGSFLVNNSNPQLVDSVALSRALSMGRIAAAALNYYDASLDGMWNCVLGNNNMVAEEEQKDRVRKVIADIKRRF</sequence>
<dbReference type="STRING" id="6265.A0A0B2USX7"/>
<dbReference type="GO" id="GO:0001221">
    <property type="term" value="F:transcription coregulator binding"/>
    <property type="evidence" value="ECO:0007669"/>
    <property type="project" value="TreeGrafter"/>
</dbReference>
<feature type="region of interest" description="Disordered" evidence="1">
    <location>
        <begin position="99"/>
        <end position="132"/>
    </location>
</feature>
<evidence type="ECO:0000256" key="1">
    <source>
        <dbReference type="SAM" id="MobiDB-lite"/>
    </source>
</evidence>
<dbReference type="SUPFAM" id="SSF51735">
    <property type="entry name" value="NAD(P)-binding Rossmann-fold domains"/>
    <property type="match status" value="1"/>
</dbReference>
<feature type="compositionally biased region" description="Polar residues" evidence="1">
    <location>
        <begin position="99"/>
        <end position="108"/>
    </location>
</feature>
<dbReference type="PANTHER" id="PTHR46029">
    <property type="entry name" value="C-TERMINAL-BINDING PROTEIN"/>
    <property type="match status" value="1"/>
</dbReference>
<keyword evidence="4" id="KW-1185">Reference proteome</keyword>
<dbReference type="InterPro" id="IPR006140">
    <property type="entry name" value="D-isomer_DH_NAD-bd"/>
</dbReference>
<dbReference type="Proteomes" id="UP000031036">
    <property type="component" value="Unassembled WGS sequence"/>
</dbReference>
<dbReference type="GO" id="GO:0003713">
    <property type="term" value="F:transcription coactivator activity"/>
    <property type="evidence" value="ECO:0007669"/>
    <property type="project" value="TreeGrafter"/>
</dbReference>
<dbReference type="GO" id="GO:0006357">
    <property type="term" value="P:regulation of transcription by RNA polymerase II"/>
    <property type="evidence" value="ECO:0007669"/>
    <property type="project" value="TreeGrafter"/>
</dbReference>
<feature type="domain" description="D-isomer specific 2-hydroxyacid dehydrogenase NAD-binding" evidence="2">
    <location>
        <begin position="308"/>
        <end position="451"/>
    </location>
</feature>
<dbReference type="GO" id="GO:0005634">
    <property type="term" value="C:nucleus"/>
    <property type="evidence" value="ECO:0007669"/>
    <property type="project" value="TreeGrafter"/>
</dbReference>
<dbReference type="Pfam" id="PF02826">
    <property type="entry name" value="2-Hacid_dh_C"/>
    <property type="match status" value="1"/>
</dbReference>
<reference evidence="3 4" key="1">
    <citation type="submission" date="2014-11" db="EMBL/GenBank/DDBJ databases">
        <title>Genetic blueprint of the zoonotic pathogen Toxocara canis.</title>
        <authorList>
            <person name="Zhu X.-Q."/>
            <person name="Korhonen P.K."/>
            <person name="Cai H."/>
            <person name="Young N.D."/>
            <person name="Nejsum P."/>
            <person name="von Samson-Himmelstjerna G."/>
            <person name="Boag P.R."/>
            <person name="Tan P."/>
            <person name="Li Q."/>
            <person name="Min J."/>
            <person name="Yang Y."/>
            <person name="Wang X."/>
            <person name="Fang X."/>
            <person name="Hall R.S."/>
            <person name="Hofmann A."/>
            <person name="Sternberg P.W."/>
            <person name="Jex A.R."/>
            <person name="Gasser R.B."/>
        </authorList>
    </citation>
    <scope>NUCLEOTIDE SEQUENCE [LARGE SCALE GENOMIC DNA]</scope>
    <source>
        <strain evidence="3">PN_DK_2014</strain>
    </source>
</reference>